<dbReference type="Gene3D" id="3.90.550.10">
    <property type="entry name" value="Spore Coat Polysaccharide Biosynthesis Protein SpsA, Chain A"/>
    <property type="match status" value="1"/>
</dbReference>
<evidence type="ECO:0000313" key="11">
    <source>
        <dbReference type="EMBL" id="SFT76579.1"/>
    </source>
</evidence>
<dbReference type="GO" id="GO:0006506">
    <property type="term" value="P:GPI anchor biosynthetic process"/>
    <property type="evidence" value="ECO:0007669"/>
    <property type="project" value="TreeGrafter"/>
</dbReference>
<dbReference type="SUPFAM" id="SSF53448">
    <property type="entry name" value="Nucleotide-diphospho-sugar transferases"/>
    <property type="match status" value="1"/>
</dbReference>
<sequence>MHLRSDRDPSGVSSILDRPVVMTGNHIAGATATIWAPPADDEDARAGSRLDVTVVVPTFNEGTNVVSLVTRLCAALRGRSAEIVVVDDSTDDTPEQVSRAAAWAELPVRMIHREPAERVGGLSGAVSAGILASDSDFVVVMDGDLQHPPELVPALRDAVGHGDLSVASRYAGDGRPSGLASTYRRWVSRSSTLIVQACFPRRVGRVCTDPMTGFFCFRRSAIEMSRLRPRGFKILLEILARHDLRVRELPFTFAERLAGESKASWRNGVAFVHQMVNLRMGRMSRFAAVGALGTLVNLGAMALLVNGPLEVGYVLAAIVAAEVSMLHNFVLQERFVFSDLRDGTYRWPRRLAHHLAFNSVEALIRLPLLVLLVETVHVWAVLAQGITLAVAFLARFLFASRVVYRSPRSEPSARPLRTTVEV</sequence>
<evidence type="ECO:0000256" key="2">
    <source>
        <dbReference type="ARBA" id="ARBA00006739"/>
    </source>
</evidence>
<evidence type="ECO:0000256" key="8">
    <source>
        <dbReference type="SAM" id="Phobius"/>
    </source>
</evidence>
<keyword evidence="3 11" id="KW-0328">Glycosyltransferase</keyword>
<evidence type="ECO:0000256" key="6">
    <source>
        <dbReference type="ARBA" id="ARBA00022989"/>
    </source>
</evidence>
<evidence type="ECO:0000313" key="12">
    <source>
        <dbReference type="Proteomes" id="UP000199546"/>
    </source>
</evidence>
<feature type="domain" description="GtrA/DPMS transmembrane" evidence="10">
    <location>
        <begin position="285"/>
        <end position="403"/>
    </location>
</feature>
<comment type="subcellular location">
    <subcellularLocation>
        <location evidence="1">Membrane</location>
        <topology evidence="1">Multi-pass membrane protein</topology>
    </subcellularLocation>
</comment>
<feature type="transmembrane region" description="Helical" evidence="8">
    <location>
        <begin position="311"/>
        <end position="331"/>
    </location>
</feature>
<accession>A0A1I7ANP8</accession>
<dbReference type="GO" id="GO:0004582">
    <property type="term" value="F:dolichyl-phosphate beta-D-mannosyltransferase activity"/>
    <property type="evidence" value="ECO:0007669"/>
    <property type="project" value="InterPro"/>
</dbReference>
<dbReference type="EMBL" id="FPBA01000010">
    <property type="protein sequence ID" value="SFT76579.1"/>
    <property type="molecule type" value="Genomic_DNA"/>
</dbReference>
<keyword evidence="7 8" id="KW-0472">Membrane</keyword>
<keyword evidence="12" id="KW-1185">Reference proteome</keyword>
<comment type="similarity">
    <text evidence="2">Belongs to the glycosyltransferase 2 family.</text>
</comment>
<evidence type="ECO:0000256" key="1">
    <source>
        <dbReference type="ARBA" id="ARBA00004141"/>
    </source>
</evidence>
<keyword evidence="6 8" id="KW-1133">Transmembrane helix</keyword>
<evidence type="ECO:0000256" key="5">
    <source>
        <dbReference type="ARBA" id="ARBA00022692"/>
    </source>
</evidence>
<dbReference type="InterPro" id="IPR001173">
    <property type="entry name" value="Glyco_trans_2-like"/>
</dbReference>
<feature type="transmembrane region" description="Helical" evidence="8">
    <location>
        <begin position="378"/>
        <end position="398"/>
    </location>
</feature>
<dbReference type="AlphaFoldDB" id="A0A1I7ANP8"/>
<dbReference type="Pfam" id="PF04138">
    <property type="entry name" value="GtrA_DPMS_TM"/>
    <property type="match status" value="1"/>
</dbReference>
<dbReference type="GO" id="GO:0000271">
    <property type="term" value="P:polysaccharide biosynthetic process"/>
    <property type="evidence" value="ECO:0007669"/>
    <property type="project" value="InterPro"/>
</dbReference>
<evidence type="ECO:0000256" key="4">
    <source>
        <dbReference type="ARBA" id="ARBA00022679"/>
    </source>
</evidence>
<dbReference type="RefSeq" id="WP_217644727.1">
    <property type="nucleotide sequence ID" value="NZ_FPBA01000010.1"/>
</dbReference>
<feature type="transmembrane region" description="Helical" evidence="8">
    <location>
        <begin position="286"/>
        <end position="305"/>
    </location>
</feature>
<evidence type="ECO:0000256" key="3">
    <source>
        <dbReference type="ARBA" id="ARBA00022676"/>
    </source>
</evidence>
<dbReference type="STRING" id="1296565.SAMN05660657_02907"/>
<reference evidence="12" key="1">
    <citation type="submission" date="2016-10" db="EMBL/GenBank/DDBJ databases">
        <authorList>
            <person name="Varghese N."/>
            <person name="Submissions S."/>
        </authorList>
    </citation>
    <scope>NUCLEOTIDE SEQUENCE [LARGE SCALE GENOMIC DNA]</scope>
    <source>
        <strain evidence="12">DSM 46136</strain>
    </source>
</reference>
<name>A0A1I7ANP8_9ACTN</name>
<protein>
    <submittedName>
        <fullName evidence="11">Dolichol-phosphate mannosyltransferase</fullName>
    </submittedName>
</protein>
<dbReference type="GO" id="GO:0035269">
    <property type="term" value="P:protein O-linked glycosylation via mannose"/>
    <property type="evidence" value="ECO:0007669"/>
    <property type="project" value="TreeGrafter"/>
</dbReference>
<keyword evidence="5 8" id="KW-0812">Transmembrane</keyword>
<dbReference type="GO" id="GO:0016020">
    <property type="term" value="C:membrane"/>
    <property type="evidence" value="ECO:0007669"/>
    <property type="project" value="UniProtKB-SubCell"/>
</dbReference>
<dbReference type="PANTHER" id="PTHR43398:SF1">
    <property type="entry name" value="DOLICHOL-PHOSPHATE MANNOSYLTRANSFERASE SUBUNIT 1"/>
    <property type="match status" value="1"/>
</dbReference>
<dbReference type="InterPro" id="IPR007267">
    <property type="entry name" value="GtrA_DPMS_TM"/>
</dbReference>
<dbReference type="PANTHER" id="PTHR43398">
    <property type="entry name" value="DOLICHOL-PHOSPHATE MANNOSYLTRANSFERASE SUBUNIT 1"/>
    <property type="match status" value="1"/>
</dbReference>
<dbReference type="InterPro" id="IPR029044">
    <property type="entry name" value="Nucleotide-diphossugar_trans"/>
</dbReference>
<keyword evidence="4 11" id="KW-0808">Transferase</keyword>
<dbReference type="Proteomes" id="UP000199546">
    <property type="component" value="Unassembled WGS sequence"/>
</dbReference>
<feature type="transmembrane region" description="Helical" evidence="8">
    <location>
        <begin position="351"/>
        <end position="372"/>
    </location>
</feature>
<feature type="domain" description="Glycosyltransferase 2-like" evidence="9">
    <location>
        <begin position="53"/>
        <end position="192"/>
    </location>
</feature>
<dbReference type="InterPro" id="IPR039528">
    <property type="entry name" value="DPM1-like"/>
</dbReference>
<evidence type="ECO:0000256" key="7">
    <source>
        <dbReference type="ARBA" id="ARBA00023136"/>
    </source>
</evidence>
<dbReference type="GO" id="GO:0006488">
    <property type="term" value="P:dolichol-linked oligosaccharide biosynthetic process"/>
    <property type="evidence" value="ECO:0007669"/>
    <property type="project" value="TreeGrafter"/>
</dbReference>
<evidence type="ECO:0000259" key="9">
    <source>
        <dbReference type="Pfam" id="PF00535"/>
    </source>
</evidence>
<dbReference type="Pfam" id="PF00535">
    <property type="entry name" value="Glycos_transf_2"/>
    <property type="match status" value="1"/>
</dbReference>
<evidence type="ECO:0000259" key="10">
    <source>
        <dbReference type="Pfam" id="PF04138"/>
    </source>
</evidence>
<organism evidence="11 12">
    <name type="scientific">Geodermatophilus amargosae</name>
    <dbReference type="NCBI Taxonomy" id="1296565"/>
    <lineage>
        <taxon>Bacteria</taxon>
        <taxon>Bacillati</taxon>
        <taxon>Actinomycetota</taxon>
        <taxon>Actinomycetes</taxon>
        <taxon>Geodermatophilales</taxon>
        <taxon>Geodermatophilaceae</taxon>
        <taxon>Geodermatophilus</taxon>
    </lineage>
</organism>
<gene>
    <name evidence="11" type="ORF">SAMN05660657_02907</name>
</gene>
<proteinExistence type="inferred from homology"/>